<evidence type="ECO:0000313" key="3">
    <source>
        <dbReference type="RefSeq" id="XP_038822617.1"/>
    </source>
</evidence>
<name>A0A8U0PCX3_SALNM</name>
<gene>
    <name evidence="3" type="primary">si:ch211-153f2.3</name>
</gene>
<accession>A0A8U0PCX3</accession>
<dbReference type="RefSeq" id="XP_038822617.1">
    <property type="nucleotide sequence ID" value="XM_038966689.1"/>
</dbReference>
<dbReference type="AlphaFoldDB" id="A0A8U0PCX3"/>
<sequence length="99" mass="11310">MPVSQPGPLCPGTHGPPETPAWRKSSRWRAAFPAKRAAAPTKLYIESALAWLHRELMEMQSQDQALIQQLMDLHTAIQELKLESGEEEEEEEEEEEKEE</sequence>
<keyword evidence="2" id="KW-1185">Reference proteome</keyword>
<feature type="region of interest" description="Disordered" evidence="1">
    <location>
        <begin position="79"/>
        <end position="99"/>
    </location>
</feature>
<dbReference type="PANTHER" id="PTHR32289">
    <property type="entry name" value="PROTEIN FAM167A"/>
    <property type="match status" value="1"/>
</dbReference>
<dbReference type="InterPro" id="IPR051771">
    <property type="entry name" value="FAM167_domain"/>
</dbReference>
<dbReference type="Proteomes" id="UP000808372">
    <property type="component" value="Chromosome 27"/>
</dbReference>
<organism evidence="2 3">
    <name type="scientific">Salvelinus namaycush</name>
    <name type="common">Lake trout</name>
    <name type="synonym">Salmo namaycush</name>
    <dbReference type="NCBI Taxonomy" id="8040"/>
    <lineage>
        <taxon>Eukaryota</taxon>
        <taxon>Metazoa</taxon>
        <taxon>Chordata</taxon>
        <taxon>Craniata</taxon>
        <taxon>Vertebrata</taxon>
        <taxon>Euteleostomi</taxon>
        <taxon>Actinopterygii</taxon>
        <taxon>Neopterygii</taxon>
        <taxon>Teleostei</taxon>
        <taxon>Protacanthopterygii</taxon>
        <taxon>Salmoniformes</taxon>
        <taxon>Salmonidae</taxon>
        <taxon>Salmoninae</taxon>
        <taxon>Salvelinus</taxon>
    </lineage>
</organism>
<reference evidence="3" key="1">
    <citation type="submission" date="2025-08" db="UniProtKB">
        <authorList>
            <consortium name="RefSeq"/>
        </authorList>
    </citation>
    <scope>IDENTIFICATION</scope>
    <source>
        <tissue evidence="3">White muscle</tissue>
    </source>
</reference>
<feature type="compositionally biased region" description="Acidic residues" evidence="1">
    <location>
        <begin position="85"/>
        <end position="99"/>
    </location>
</feature>
<dbReference type="OrthoDB" id="9948935at2759"/>
<protein>
    <submittedName>
        <fullName evidence="3">Protein FAM167B</fullName>
    </submittedName>
</protein>
<dbReference type="KEGG" id="snh:120022703"/>
<dbReference type="PANTHER" id="PTHR32289:SF5">
    <property type="entry name" value="TRANSMEMBRANE 74B, OPPOSITE STRAND"/>
    <property type="match status" value="1"/>
</dbReference>
<dbReference type="GeneID" id="120022703"/>
<evidence type="ECO:0000313" key="2">
    <source>
        <dbReference type="Proteomes" id="UP000808372"/>
    </source>
</evidence>
<feature type="region of interest" description="Disordered" evidence="1">
    <location>
        <begin position="1"/>
        <end position="26"/>
    </location>
</feature>
<evidence type="ECO:0000256" key="1">
    <source>
        <dbReference type="SAM" id="MobiDB-lite"/>
    </source>
</evidence>
<proteinExistence type="predicted"/>